<dbReference type="RefSeq" id="WP_099555059.1">
    <property type="nucleotide sequence ID" value="NZ_LT960614.1"/>
</dbReference>
<dbReference type="KEGG" id="hdi:HDIA_1060"/>
<dbReference type="InterPro" id="IPR052755">
    <property type="entry name" value="Lysozyme_Inhibitor_LprI"/>
</dbReference>
<evidence type="ECO:0000313" key="1">
    <source>
        <dbReference type="EMBL" id="SON54601.1"/>
    </source>
</evidence>
<dbReference type="AlphaFoldDB" id="A0A2C9D4A4"/>
<protein>
    <recommendedName>
        <fullName evidence="3">Lysozyme inhibitor LprI N-terminal domain-containing protein</fullName>
    </recommendedName>
</protein>
<name>A0A2C9D4A4_9HYPH</name>
<reference evidence="2" key="1">
    <citation type="submission" date="2017-09" db="EMBL/GenBank/DDBJ databases">
        <title>Genome sequence of Nannocystis excedens DSM 71.</title>
        <authorList>
            <person name="Blom J."/>
        </authorList>
    </citation>
    <scope>NUCLEOTIDE SEQUENCE [LARGE SCALE GENOMIC DNA]</scope>
    <source>
        <strain evidence="2">type strain: E19</strain>
    </source>
</reference>
<dbReference type="OrthoDB" id="8453796at2"/>
<evidence type="ECO:0000313" key="2">
    <source>
        <dbReference type="Proteomes" id="UP000223606"/>
    </source>
</evidence>
<keyword evidence="2" id="KW-1185">Reference proteome</keyword>
<dbReference type="GO" id="GO:0005576">
    <property type="term" value="C:extracellular region"/>
    <property type="evidence" value="ECO:0007669"/>
    <property type="project" value="TreeGrafter"/>
</dbReference>
<dbReference type="EMBL" id="LT960614">
    <property type="protein sequence ID" value="SON54601.1"/>
    <property type="molecule type" value="Genomic_DNA"/>
</dbReference>
<proteinExistence type="predicted"/>
<gene>
    <name evidence="1" type="ORF">HDIA_1060</name>
</gene>
<dbReference type="PANTHER" id="PTHR37549:SF1">
    <property type="entry name" value="LIPOPROTEIN LPRI"/>
    <property type="match status" value="1"/>
</dbReference>
<dbReference type="Proteomes" id="UP000223606">
    <property type="component" value="Chromosome 1"/>
</dbReference>
<dbReference type="PANTHER" id="PTHR37549">
    <property type="entry name" value="LIPOPROTEIN LPRI"/>
    <property type="match status" value="1"/>
</dbReference>
<sequence length="121" mass="13314">MRNNRHHKRGSDRASRLGAAVFVATLLFPLGGWTAAIKPSFDCDQAHGDVENLICSDDELAQLDLKLAKTMATALAKASAVDVSGLKNEERDWRRKRNGCAKASDPRQCTVNAYQNFLGRL</sequence>
<evidence type="ECO:0008006" key="3">
    <source>
        <dbReference type="Google" id="ProtNLM"/>
    </source>
</evidence>
<accession>A0A2C9D4A4</accession>
<organism evidence="1 2">
    <name type="scientific">Hartmannibacter diazotrophicus</name>
    <dbReference type="NCBI Taxonomy" id="1482074"/>
    <lineage>
        <taxon>Bacteria</taxon>
        <taxon>Pseudomonadati</taxon>
        <taxon>Pseudomonadota</taxon>
        <taxon>Alphaproteobacteria</taxon>
        <taxon>Hyphomicrobiales</taxon>
        <taxon>Pleomorphomonadaceae</taxon>
        <taxon>Hartmannibacter</taxon>
    </lineage>
</organism>